<dbReference type="Gene3D" id="3.20.20.10">
    <property type="entry name" value="Alanine racemase"/>
    <property type="match status" value="1"/>
</dbReference>
<comment type="similarity">
    <text evidence="2 4">Belongs to the pyridoxal phosphate-binding protein YggS/PROSC family.</text>
</comment>
<dbReference type="InterPro" id="IPR011078">
    <property type="entry name" value="PyrdxlP_homeostasis"/>
</dbReference>
<dbReference type="HOGENOM" id="CLU_059988_0_1_4"/>
<dbReference type="STRING" id="1032488.HMPREF9371_1127"/>
<dbReference type="NCBIfam" id="TIGR00044">
    <property type="entry name" value="YggS family pyridoxal phosphate-dependent enzyme"/>
    <property type="match status" value="1"/>
</dbReference>
<keyword evidence="7" id="KW-1185">Reference proteome</keyword>
<dbReference type="SUPFAM" id="SSF51419">
    <property type="entry name" value="PLP-binding barrel"/>
    <property type="match status" value="1"/>
</dbReference>
<evidence type="ECO:0000256" key="3">
    <source>
        <dbReference type="PIRSR" id="PIRSR004848-1"/>
    </source>
</evidence>
<protein>
    <recommendedName>
        <fullName evidence="2">Pyridoxal phosphate homeostasis protein</fullName>
        <shortName evidence="2">PLP homeostasis protein</shortName>
    </recommendedName>
</protein>
<evidence type="ECO:0000256" key="1">
    <source>
        <dbReference type="ARBA" id="ARBA00022898"/>
    </source>
</evidence>
<dbReference type="GO" id="GO:0030170">
    <property type="term" value="F:pyridoxal phosphate binding"/>
    <property type="evidence" value="ECO:0007669"/>
    <property type="project" value="UniProtKB-UniRule"/>
</dbReference>
<organism evidence="6 7">
    <name type="scientific">Neisseria shayeganii 871</name>
    <dbReference type="NCBI Taxonomy" id="1032488"/>
    <lineage>
        <taxon>Bacteria</taxon>
        <taxon>Pseudomonadati</taxon>
        <taxon>Pseudomonadota</taxon>
        <taxon>Betaproteobacteria</taxon>
        <taxon>Neisseriales</taxon>
        <taxon>Neisseriaceae</taxon>
        <taxon>Neisseria</taxon>
    </lineage>
</organism>
<dbReference type="PANTHER" id="PTHR10146:SF14">
    <property type="entry name" value="PYRIDOXAL PHOSPHATE HOMEOSTASIS PROTEIN"/>
    <property type="match status" value="1"/>
</dbReference>
<dbReference type="PIRSF" id="PIRSF004848">
    <property type="entry name" value="YBL036c_PLPDEIII"/>
    <property type="match status" value="1"/>
</dbReference>
<keyword evidence="1 2" id="KW-0663">Pyridoxal phosphate</keyword>
<comment type="function">
    <text evidence="2">Pyridoxal 5'-phosphate (PLP)-binding protein, which is involved in PLP homeostasis.</text>
</comment>
<dbReference type="Pfam" id="PF01168">
    <property type="entry name" value="Ala_racemase_N"/>
    <property type="match status" value="1"/>
</dbReference>
<evidence type="ECO:0000313" key="6">
    <source>
        <dbReference type="EMBL" id="EGY52703.1"/>
    </source>
</evidence>
<feature type="domain" description="Alanine racemase N-terminal" evidence="5">
    <location>
        <begin position="35"/>
        <end position="254"/>
    </location>
</feature>
<comment type="cofactor">
    <cofactor evidence="3">
        <name>pyridoxal 5'-phosphate</name>
        <dbReference type="ChEBI" id="CHEBI:597326"/>
    </cofactor>
</comment>
<dbReference type="FunFam" id="3.20.20.10:FF:000018">
    <property type="entry name" value="Pyridoxal phosphate homeostasis protein"/>
    <property type="match status" value="1"/>
</dbReference>
<dbReference type="CDD" id="cd06824">
    <property type="entry name" value="PLPDE_III_Yggs_like"/>
    <property type="match status" value="1"/>
</dbReference>
<comment type="caution">
    <text evidence="6">The sequence shown here is derived from an EMBL/GenBank/DDBJ whole genome shotgun (WGS) entry which is preliminary data.</text>
</comment>
<proteinExistence type="inferred from homology"/>
<accession>G4CHN8</accession>
<evidence type="ECO:0000256" key="2">
    <source>
        <dbReference type="HAMAP-Rule" id="MF_02087"/>
    </source>
</evidence>
<dbReference type="EMBL" id="AGAY01000042">
    <property type="protein sequence ID" value="EGY52703.1"/>
    <property type="molecule type" value="Genomic_DNA"/>
</dbReference>
<feature type="modified residue" description="N6-(pyridoxal phosphate)lysine" evidence="2 3">
    <location>
        <position position="61"/>
    </location>
</feature>
<gene>
    <name evidence="6" type="primary">fkuA</name>
    <name evidence="6" type="ORF">HMPREF9371_1127</name>
</gene>
<dbReference type="HAMAP" id="MF_02087">
    <property type="entry name" value="PLP_homeostasis"/>
    <property type="match status" value="1"/>
</dbReference>
<evidence type="ECO:0000259" key="5">
    <source>
        <dbReference type="Pfam" id="PF01168"/>
    </source>
</evidence>
<reference evidence="6 7" key="1">
    <citation type="submission" date="2011-05" db="EMBL/GenBank/DDBJ databases">
        <authorList>
            <person name="Muzny D."/>
            <person name="Qin X."/>
            <person name="Deng J."/>
            <person name="Jiang H."/>
            <person name="Liu Y."/>
            <person name="Qu J."/>
            <person name="Song X.-Z."/>
            <person name="Zhang L."/>
            <person name="Thornton R."/>
            <person name="Coyle M."/>
            <person name="Francisco L."/>
            <person name="Jackson L."/>
            <person name="Javaid M."/>
            <person name="Korchina V."/>
            <person name="Kovar C."/>
            <person name="Mata R."/>
            <person name="Mathew T."/>
            <person name="Ngo R."/>
            <person name="Nguyen L."/>
            <person name="Nguyen N."/>
            <person name="Okwuonu G."/>
            <person name="Ongeri F."/>
            <person name="Pham C."/>
            <person name="Simmons D."/>
            <person name="Wilczek-Boney K."/>
            <person name="Hale W."/>
            <person name="Jakkamsetti A."/>
            <person name="Pham P."/>
            <person name="Ruth R."/>
            <person name="San Lucas F."/>
            <person name="Warren J."/>
            <person name="Zhang J."/>
            <person name="Zhao Z."/>
            <person name="Zhou C."/>
            <person name="Zhu D."/>
            <person name="Lee S."/>
            <person name="Bess C."/>
            <person name="Blankenburg K."/>
            <person name="Forbes L."/>
            <person name="Fu Q."/>
            <person name="Gubbala S."/>
            <person name="Hirani K."/>
            <person name="Jayaseelan J.C."/>
            <person name="Lara F."/>
            <person name="Munidasa M."/>
            <person name="Palculict T."/>
            <person name="Patil S."/>
            <person name="Pu L.-L."/>
            <person name="Saada N."/>
            <person name="Tang L."/>
            <person name="Weissenberger G."/>
            <person name="Zhu Y."/>
            <person name="Hemphill L."/>
            <person name="Shang Y."/>
            <person name="Youmans B."/>
            <person name="Ayvaz T."/>
            <person name="Ross M."/>
            <person name="Santibanez J."/>
            <person name="Aqrawi P."/>
            <person name="Gross S."/>
            <person name="Joshi V."/>
            <person name="Fowler G."/>
            <person name="Nazareth L."/>
            <person name="Reid J."/>
            <person name="Worley K."/>
            <person name="Petrosino J."/>
            <person name="Highlander S."/>
            <person name="Gibbs R."/>
        </authorList>
    </citation>
    <scope>NUCLEOTIDE SEQUENCE [LARGE SCALE GENOMIC DNA]</scope>
    <source>
        <strain evidence="6 7">871</strain>
    </source>
</reference>
<sequence length="258" mass="28432">MIKEKVCFPENFSVRCRLQPIHAKDKAMNTLCERLTAVRRQLAETAAAKQRPLPELVAVSKTFPAADIRALYAAGQRHFGENYLQEFEGKVKELADLPDLQWHIIGHIQSNKSRIAAEYAAWVHTVDREKIARRLSEQRPAHLPPLQVLIEVNIGGEAGKHGIAPDEDRLAALAFQVASLPRLQLRGLMCVARTGSGPEELTQQFSRMGELLSMLQQRGLALDVLSMGMSADLDCAVACGATHVRIGSAIFGQRHTAA</sequence>
<dbReference type="AlphaFoldDB" id="G4CHN8"/>
<dbReference type="InterPro" id="IPR029066">
    <property type="entry name" value="PLP-binding_barrel"/>
</dbReference>
<name>G4CHN8_9NEIS</name>
<dbReference type="PANTHER" id="PTHR10146">
    <property type="entry name" value="PROLINE SYNTHETASE CO-TRANSCRIBED BACTERIAL HOMOLOG PROTEIN"/>
    <property type="match status" value="1"/>
</dbReference>
<evidence type="ECO:0000256" key="4">
    <source>
        <dbReference type="RuleBase" id="RU004514"/>
    </source>
</evidence>
<dbReference type="Proteomes" id="UP000003019">
    <property type="component" value="Unassembled WGS sequence"/>
</dbReference>
<dbReference type="InterPro" id="IPR001608">
    <property type="entry name" value="Ala_racemase_N"/>
</dbReference>
<dbReference type="PATRIC" id="fig|1032488.3.peg.1058"/>
<evidence type="ECO:0000313" key="7">
    <source>
        <dbReference type="Proteomes" id="UP000003019"/>
    </source>
</evidence>